<dbReference type="InterPro" id="IPR050309">
    <property type="entry name" value="Type-B_Carboxylest/Lipase"/>
</dbReference>
<feature type="signal peptide" evidence="1">
    <location>
        <begin position="1"/>
        <end position="20"/>
    </location>
</feature>
<gene>
    <name evidence="3" type="ORF">QBC41DRAFT_235402</name>
</gene>
<evidence type="ECO:0000313" key="4">
    <source>
        <dbReference type="Proteomes" id="UP001174997"/>
    </source>
</evidence>
<dbReference type="Proteomes" id="UP001174997">
    <property type="component" value="Unassembled WGS sequence"/>
</dbReference>
<dbReference type="SUPFAM" id="SSF53474">
    <property type="entry name" value="alpha/beta-Hydrolases"/>
    <property type="match status" value="1"/>
</dbReference>
<proteinExistence type="predicted"/>
<name>A0AA39Z0S7_9PEZI</name>
<dbReference type="InterPro" id="IPR029058">
    <property type="entry name" value="AB_hydrolase_fold"/>
</dbReference>
<accession>A0AA39Z0S7</accession>
<dbReference type="InterPro" id="IPR019819">
    <property type="entry name" value="Carboxylesterase_B_CS"/>
</dbReference>
<dbReference type="InterPro" id="IPR002018">
    <property type="entry name" value="CarbesteraseB"/>
</dbReference>
<dbReference type="Pfam" id="PF00135">
    <property type="entry name" value="COesterase"/>
    <property type="match status" value="1"/>
</dbReference>
<keyword evidence="4" id="KW-1185">Reference proteome</keyword>
<dbReference type="PANTHER" id="PTHR11559">
    <property type="entry name" value="CARBOXYLESTERASE"/>
    <property type="match status" value="1"/>
</dbReference>
<evidence type="ECO:0000259" key="2">
    <source>
        <dbReference type="Pfam" id="PF00135"/>
    </source>
</evidence>
<keyword evidence="1" id="KW-0732">Signal</keyword>
<dbReference type="PROSITE" id="PS00941">
    <property type="entry name" value="CARBOXYLESTERASE_B_2"/>
    <property type="match status" value="1"/>
</dbReference>
<comment type="caution">
    <text evidence="3">The sequence shown here is derived from an EMBL/GenBank/DDBJ whole genome shotgun (WGS) entry which is preliminary data.</text>
</comment>
<evidence type="ECO:0000256" key="1">
    <source>
        <dbReference type="SAM" id="SignalP"/>
    </source>
</evidence>
<dbReference type="AlphaFoldDB" id="A0AA39Z0S7"/>
<feature type="domain" description="Carboxylesterase type B" evidence="2">
    <location>
        <begin position="33"/>
        <end position="133"/>
    </location>
</feature>
<sequence>MRGSSFWVCWALTAVQGVTAGTLKLQSFEAPVVDLDYAVYQGYHDSAFNTNVFRGIRFAASPKRWQLPEAPEVDRASIIQATSNPPRCPQSGAAPGPAVVNFTDAVLGNEDCLFLNVFAPANAKKLPVLVWIRTSAAFLHFISQIITLL</sequence>
<feature type="chain" id="PRO_5041276948" evidence="1">
    <location>
        <begin position="21"/>
        <end position="149"/>
    </location>
</feature>
<reference evidence="3" key="1">
    <citation type="submission" date="2023-06" db="EMBL/GenBank/DDBJ databases">
        <title>Genome-scale phylogeny and comparative genomics of the fungal order Sordariales.</title>
        <authorList>
            <consortium name="Lawrence Berkeley National Laboratory"/>
            <person name="Hensen N."/>
            <person name="Bonometti L."/>
            <person name="Westerberg I."/>
            <person name="Brannstrom I.O."/>
            <person name="Guillou S."/>
            <person name="Cros-Aarteil S."/>
            <person name="Calhoun S."/>
            <person name="Haridas S."/>
            <person name="Kuo A."/>
            <person name="Mondo S."/>
            <person name="Pangilinan J."/>
            <person name="Riley R."/>
            <person name="Labutti K."/>
            <person name="Andreopoulos B."/>
            <person name="Lipzen A."/>
            <person name="Chen C."/>
            <person name="Yanf M."/>
            <person name="Daum C."/>
            <person name="Ng V."/>
            <person name="Clum A."/>
            <person name="Steindorff A."/>
            <person name="Ohm R."/>
            <person name="Martin F."/>
            <person name="Silar P."/>
            <person name="Natvig D."/>
            <person name="Lalanne C."/>
            <person name="Gautier V."/>
            <person name="Ament-Velasquez S.L."/>
            <person name="Kruys A."/>
            <person name="Hutchinson M.I."/>
            <person name="Powell A.J."/>
            <person name="Barry K."/>
            <person name="Miller A.N."/>
            <person name="Grigoriev I.V."/>
            <person name="Debuchy R."/>
            <person name="Gladieux P."/>
            <person name="Thoren M.H."/>
            <person name="Johannesson H."/>
        </authorList>
    </citation>
    <scope>NUCLEOTIDE SEQUENCE</scope>
    <source>
        <strain evidence="3">CBS 307.81</strain>
    </source>
</reference>
<evidence type="ECO:0000313" key="3">
    <source>
        <dbReference type="EMBL" id="KAK0662087.1"/>
    </source>
</evidence>
<organism evidence="3 4">
    <name type="scientific">Cercophora samala</name>
    <dbReference type="NCBI Taxonomy" id="330535"/>
    <lineage>
        <taxon>Eukaryota</taxon>
        <taxon>Fungi</taxon>
        <taxon>Dikarya</taxon>
        <taxon>Ascomycota</taxon>
        <taxon>Pezizomycotina</taxon>
        <taxon>Sordariomycetes</taxon>
        <taxon>Sordariomycetidae</taxon>
        <taxon>Sordariales</taxon>
        <taxon>Lasiosphaeriaceae</taxon>
        <taxon>Cercophora</taxon>
    </lineage>
</organism>
<dbReference type="Gene3D" id="3.40.50.1820">
    <property type="entry name" value="alpha/beta hydrolase"/>
    <property type="match status" value="1"/>
</dbReference>
<dbReference type="EMBL" id="JAULSY010000144">
    <property type="protein sequence ID" value="KAK0662087.1"/>
    <property type="molecule type" value="Genomic_DNA"/>
</dbReference>
<protein>
    <submittedName>
        <fullName evidence="3">Carboxylesterase</fullName>
    </submittedName>
</protein>